<evidence type="ECO:0000313" key="2">
    <source>
        <dbReference type="Proteomes" id="UP001342314"/>
    </source>
</evidence>
<dbReference type="AlphaFoldDB" id="A0AAV5GT52"/>
<evidence type="ECO:0000313" key="1">
    <source>
        <dbReference type="EMBL" id="GJN93408.1"/>
    </source>
</evidence>
<dbReference type="Proteomes" id="UP001342314">
    <property type="component" value="Unassembled WGS sequence"/>
</dbReference>
<keyword evidence="2" id="KW-1185">Reference proteome</keyword>
<dbReference type="SUPFAM" id="SSF54695">
    <property type="entry name" value="POZ domain"/>
    <property type="match status" value="1"/>
</dbReference>
<sequence length="325" mass="36584">MVLSTRPRPYRLCLRDQQFDLSTSQVELVDVPNRLFDSFATIKKPEFGSTKWIYGDRRPEYFPPIYDYLAGYRSDRLFPVHFPGLTAQESAAALLEEARYFQLKGLIRLVQEHLDTYDTAPLPSFRWPVPSAPEVQQTFRPAKNLKDFAATVEASGAGQKELYSLLKGPAAIQPDESVDFWSFRNVVLRIDFRQHKANDLPVVGVIFVNPAERAAVSCMCPAHSDVVPVNTLSTRRLQGTAVVDEAAIALHSLLRWPGKRRFEPAAEVHSTLSGHNQYFNPQLLAAEDCVLDLRVRSAIGFWEDGKLALAQVVVRLSDQGVQTWA</sequence>
<accession>A0AAV5GT52</accession>
<gene>
    <name evidence="1" type="ORF">Rhopal_006463-T1</name>
</gene>
<protein>
    <recommendedName>
        <fullName evidence="3">Potassium channel tetramerisation-type BTB domain-containing protein</fullName>
    </recommendedName>
</protein>
<comment type="caution">
    <text evidence="1">The sequence shown here is derived from an EMBL/GenBank/DDBJ whole genome shotgun (WGS) entry which is preliminary data.</text>
</comment>
<name>A0AAV5GT52_9BASI</name>
<reference evidence="1 2" key="1">
    <citation type="submission" date="2021-12" db="EMBL/GenBank/DDBJ databases">
        <title>High titer production of polyol ester of fatty acids by Rhodotorula paludigena BS15 towards product separation-free biomass refinery.</title>
        <authorList>
            <person name="Mano J."/>
            <person name="Ono H."/>
            <person name="Tanaka T."/>
            <person name="Naito K."/>
            <person name="Sushida H."/>
            <person name="Ike M."/>
            <person name="Tokuyasu K."/>
            <person name="Kitaoka M."/>
        </authorList>
    </citation>
    <scope>NUCLEOTIDE SEQUENCE [LARGE SCALE GENOMIC DNA]</scope>
    <source>
        <strain evidence="1 2">BS15</strain>
    </source>
</reference>
<evidence type="ECO:0008006" key="3">
    <source>
        <dbReference type="Google" id="ProtNLM"/>
    </source>
</evidence>
<dbReference type="EMBL" id="BQKY01000014">
    <property type="protein sequence ID" value="GJN93408.1"/>
    <property type="molecule type" value="Genomic_DNA"/>
</dbReference>
<organism evidence="1 2">
    <name type="scientific">Rhodotorula paludigena</name>
    <dbReference type="NCBI Taxonomy" id="86838"/>
    <lineage>
        <taxon>Eukaryota</taxon>
        <taxon>Fungi</taxon>
        <taxon>Dikarya</taxon>
        <taxon>Basidiomycota</taxon>
        <taxon>Pucciniomycotina</taxon>
        <taxon>Microbotryomycetes</taxon>
        <taxon>Sporidiobolales</taxon>
        <taxon>Sporidiobolaceae</taxon>
        <taxon>Rhodotorula</taxon>
    </lineage>
</organism>
<proteinExistence type="predicted"/>
<dbReference type="InterPro" id="IPR011333">
    <property type="entry name" value="SKP1/BTB/POZ_sf"/>
</dbReference>
<dbReference type="Gene3D" id="3.30.710.10">
    <property type="entry name" value="Potassium Channel Kv1.1, Chain A"/>
    <property type="match status" value="1"/>
</dbReference>